<evidence type="ECO:0000313" key="2">
    <source>
        <dbReference type="EMBL" id="KAI3924871.1"/>
    </source>
</evidence>
<dbReference type="PANTHER" id="PTHR12858">
    <property type="entry name" value="RIBOSOME BIOGENESIS PROTEIN"/>
    <property type="match status" value="1"/>
</dbReference>
<dbReference type="GO" id="GO:0003924">
    <property type="term" value="F:GTPase activity"/>
    <property type="evidence" value="ECO:0007669"/>
    <property type="project" value="TreeGrafter"/>
</dbReference>
<dbReference type="EMBL" id="JAJJMB010008256">
    <property type="protein sequence ID" value="KAI3924871.1"/>
    <property type="molecule type" value="Genomic_DNA"/>
</dbReference>
<feature type="domain" description="Ribosome biogenesis protein BMS1/TSR1 C-terminal" evidence="1">
    <location>
        <begin position="4"/>
        <end position="209"/>
    </location>
</feature>
<proteinExistence type="predicted"/>
<sequence length="322" mass="36977">MVAGSSSSSDNQREDRIIEPGLEHVKVYITNKKKSKYPASIYRRIKEEEERPPYIIVVHGPPKVGKSSLIKSLYKYYSNHDEADVRGPPDDYTVLLAFRILATAVVLDYNHAAKIFKKCKRVGTPSKIINKTAFIKDLFTSDLEIDRLKDHRILTKSGIPGKIKKAADKDLVNRLELKEGVAREGITECTFKHNIHMSDIVILHVWKQVEVSQFFNPLMIALDPGDCIWEHSVSRRMLPVDVLPVSKDSINKEQIEEENLSKNRQTKEFLRKLEEKKKAKAFKEYPVGSRRTLEQRRRVIIVEGEPSVRTFPKVGRKCSQVN</sequence>
<dbReference type="Pfam" id="PF04950">
    <property type="entry name" value="RIBIOP_C"/>
    <property type="match status" value="1"/>
</dbReference>
<keyword evidence="3" id="KW-1185">Reference proteome</keyword>
<dbReference type="Proteomes" id="UP001202328">
    <property type="component" value="Unassembled WGS sequence"/>
</dbReference>
<dbReference type="GO" id="GO:0000479">
    <property type="term" value="P:endonucleolytic cleavage of tricistronic rRNA transcript (SSU-rRNA, 5.8S rRNA, LSU-rRNA)"/>
    <property type="evidence" value="ECO:0007669"/>
    <property type="project" value="TreeGrafter"/>
</dbReference>
<evidence type="ECO:0000313" key="3">
    <source>
        <dbReference type="Proteomes" id="UP001202328"/>
    </source>
</evidence>
<dbReference type="SMART" id="SM01362">
    <property type="entry name" value="DUF663"/>
    <property type="match status" value="1"/>
</dbReference>
<dbReference type="GO" id="GO:0005525">
    <property type="term" value="F:GTP binding"/>
    <property type="evidence" value="ECO:0007669"/>
    <property type="project" value="TreeGrafter"/>
</dbReference>
<dbReference type="GO" id="GO:0030686">
    <property type="term" value="C:90S preribosome"/>
    <property type="evidence" value="ECO:0007669"/>
    <property type="project" value="TreeGrafter"/>
</dbReference>
<dbReference type="InterPro" id="IPR007034">
    <property type="entry name" value="BMS1_TSR1_C"/>
</dbReference>
<evidence type="ECO:0000259" key="1">
    <source>
        <dbReference type="SMART" id="SM01362"/>
    </source>
</evidence>
<reference evidence="2" key="1">
    <citation type="submission" date="2022-04" db="EMBL/GenBank/DDBJ databases">
        <title>A functionally conserved STORR gene fusion in Papaver species that diverged 16.8 million years ago.</title>
        <authorList>
            <person name="Catania T."/>
        </authorList>
    </citation>
    <scope>NUCLEOTIDE SEQUENCE</scope>
    <source>
        <strain evidence="2">S-188037</strain>
    </source>
</reference>
<accession>A0AAD4SWU1</accession>
<dbReference type="InterPro" id="IPR027417">
    <property type="entry name" value="P-loop_NTPase"/>
</dbReference>
<organism evidence="2 3">
    <name type="scientific">Papaver atlanticum</name>
    <dbReference type="NCBI Taxonomy" id="357466"/>
    <lineage>
        <taxon>Eukaryota</taxon>
        <taxon>Viridiplantae</taxon>
        <taxon>Streptophyta</taxon>
        <taxon>Embryophyta</taxon>
        <taxon>Tracheophyta</taxon>
        <taxon>Spermatophyta</taxon>
        <taxon>Magnoliopsida</taxon>
        <taxon>Ranunculales</taxon>
        <taxon>Papaveraceae</taxon>
        <taxon>Papaveroideae</taxon>
        <taxon>Papaver</taxon>
    </lineage>
</organism>
<dbReference type="InterPro" id="IPR039761">
    <property type="entry name" value="Bms1/Tsr1"/>
</dbReference>
<protein>
    <recommendedName>
        <fullName evidence="1">Ribosome biogenesis protein BMS1/TSR1 C-terminal domain-containing protein</fullName>
    </recommendedName>
</protein>
<dbReference type="GO" id="GO:0000462">
    <property type="term" value="P:maturation of SSU-rRNA from tricistronic rRNA transcript (SSU-rRNA, 5.8S rRNA, LSU-rRNA)"/>
    <property type="evidence" value="ECO:0007669"/>
    <property type="project" value="TreeGrafter"/>
</dbReference>
<dbReference type="AlphaFoldDB" id="A0AAD4SWU1"/>
<dbReference type="PANTHER" id="PTHR12858:SF2">
    <property type="entry name" value="RIBOSOME BIOGENESIS PROTEIN BMS1 HOMOLOG"/>
    <property type="match status" value="1"/>
</dbReference>
<dbReference type="SUPFAM" id="SSF52540">
    <property type="entry name" value="P-loop containing nucleoside triphosphate hydrolases"/>
    <property type="match status" value="1"/>
</dbReference>
<name>A0AAD4SWU1_9MAGN</name>
<dbReference type="Gene3D" id="3.40.50.300">
    <property type="entry name" value="P-loop containing nucleotide triphosphate hydrolases"/>
    <property type="match status" value="1"/>
</dbReference>
<gene>
    <name evidence="2" type="ORF">MKW98_031122</name>
</gene>
<comment type="caution">
    <text evidence="2">The sequence shown here is derived from an EMBL/GenBank/DDBJ whole genome shotgun (WGS) entry which is preliminary data.</text>
</comment>
<dbReference type="GO" id="GO:0034511">
    <property type="term" value="F:U3 snoRNA binding"/>
    <property type="evidence" value="ECO:0007669"/>
    <property type="project" value="TreeGrafter"/>
</dbReference>